<dbReference type="GO" id="GO:0042773">
    <property type="term" value="P:ATP synthesis coupled electron transport"/>
    <property type="evidence" value="ECO:0007669"/>
    <property type="project" value="InterPro"/>
</dbReference>
<dbReference type="InterPro" id="IPR003918">
    <property type="entry name" value="NADH_UbQ_OxRdtase"/>
</dbReference>
<feature type="domain" description="NADH:quinone oxidoreductase/Mrp antiporter transmembrane" evidence="7">
    <location>
        <begin position="1"/>
        <end position="243"/>
    </location>
</feature>
<feature type="transmembrane region" description="Helical" evidence="6">
    <location>
        <begin position="253"/>
        <end position="274"/>
    </location>
</feature>
<feature type="transmembrane region" description="Helical" evidence="6">
    <location>
        <begin position="211"/>
        <end position="233"/>
    </location>
</feature>
<feature type="transmembrane region" description="Helical" evidence="6">
    <location>
        <begin position="35"/>
        <end position="60"/>
    </location>
</feature>
<dbReference type="GO" id="GO:0008137">
    <property type="term" value="F:NADH dehydrogenase (ubiquinone) activity"/>
    <property type="evidence" value="ECO:0007669"/>
    <property type="project" value="InterPro"/>
</dbReference>
<dbReference type="Pfam" id="PF00361">
    <property type="entry name" value="Proton_antipo_M"/>
    <property type="match status" value="1"/>
</dbReference>
<accession>A0A3B0RZ61</accession>
<dbReference type="GO" id="GO:0048039">
    <property type="term" value="F:ubiquinone binding"/>
    <property type="evidence" value="ECO:0007669"/>
    <property type="project" value="TreeGrafter"/>
</dbReference>
<evidence type="ECO:0000256" key="5">
    <source>
        <dbReference type="ARBA" id="ARBA00023136"/>
    </source>
</evidence>
<reference evidence="8" key="1">
    <citation type="submission" date="2018-06" db="EMBL/GenBank/DDBJ databases">
        <authorList>
            <person name="Zhirakovskaya E."/>
        </authorList>
    </citation>
    <scope>NUCLEOTIDE SEQUENCE</scope>
</reference>
<feature type="non-terminal residue" evidence="8">
    <location>
        <position position="1"/>
    </location>
</feature>
<feature type="transmembrane region" description="Helical" evidence="6">
    <location>
        <begin position="141"/>
        <end position="161"/>
    </location>
</feature>
<dbReference type="NCBIfam" id="TIGR01972">
    <property type="entry name" value="NDH_I_M"/>
    <property type="match status" value="1"/>
</dbReference>
<keyword evidence="3 6" id="KW-0812">Transmembrane</keyword>
<dbReference type="AlphaFoldDB" id="A0A3B0RZ61"/>
<name>A0A3B0RZ61_9ZZZZ</name>
<feature type="transmembrane region" description="Helical" evidence="6">
    <location>
        <begin position="113"/>
        <end position="134"/>
    </location>
</feature>
<organism evidence="8">
    <name type="scientific">hydrothermal vent metagenome</name>
    <dbReference type="NCBI Taxonomy" id="652676"/>
    <lineage>
        <taxon>unclassified sequences</taxon>
        <taxon>metagenomes</taxon>
        <taxon>ecological metagenomes</taxon>
    </lineage>
</organism>
<comment type="subcellular location">
    <subcellularLocation>
        <location evidence="1">Membrane</location>
        <topology evidence="1">Multi-pass membrane protein</topology>
    </subcellularLocation>
</comment>
<evidence type="ECO:0000313" key="8">
    <source>
        <dbReference type="EMBL" id="VAV98880.1"/>
    </source>
</evidence>
<keyword evidence="5 6" id="KW-0472">Membrane</keyword>
<comment type="similarity">
    <text evidence="2">Belongs to the complex I subunit 4 family.</text>
</comment>
<dbReference type="InterPro" id="IPR010227">
    <property type="entry name" value="NADH_Q_OxRdtase_chainM/4"/>
</dbReference>
<gene>
    <name evidence="8" type="ORF">MNBD_ACTINO01-89</name>
</gene>
<dbReference type="GO" id="GO:0003954">
    <property type="term" value="F:NADH dehydrogenase activity"/>
    <property type="evidence" value="ECO:0007669"/>
    <property type="project" value="TreeGrafter"/>
</dbReference>
<dbReference type="PANTHER" id="PTHR43507">
    <property type="entry name" value="NADH-UBIQUINONE OXIDOREDUCTASE CHAIN 4"/>
    <property type="match status" value="1"/>
</dbReference>
<keyword evidence="8" id="KW-0560">Oxidoreductase</keyword>
<feature type="transmembrane region" description="Helical" evidence="6">
    <location>
        <begin position="167"/>
        <end position="190"/>
    </location>
</feature>
<evidence type="ECO:0000256" key="1">
    <source>
        <dbReference type="ARBA" id="ARBA00004141"/>
    </source>
</evidence>
<dbReference type="EC" id="1.6.5.3" evidence="8"/>
<evidence type="ECO:0000256" key="2">
    <source>
        <dbReference type="ARBA" id="ARBA00009025"/>
    </source>
</evidence>
<protein>
    <submittedName>
        <fullName evidence="8">NADH-ubiquinone oxidoreductase chain M</fullName>
        <ecNumber evidence="8">1.6.5.3</ecNumber>
    </submittedName>
</protein>
<evidence type="ECO:0000256" key="4">
    <source>
        <dbReference type="ARBA" id="ARBA00022989"/>
    </source>
</evidence>
<evidence type="ECO:0000259" key="7">
    <source>
        <dbReference type="Pfam" id="PF00361"/>
    </source>
</evidence>
<dbReference type="PANTHER" id="PTHR43507:SF1">
    <property type="entry name" value="NADH-UBIQUINONE OXIDOREDUCTASE CHAIN 4"/>
    <property type="match status" value="1"/>
</dbReference>
<dbReference type="GO" id="GO:0015990">
    <property type="term" value="P:electron transport coupled proton transport"/>
    <property type="evidence" value="ECO:0007669"/>
    <property type="project" value="TreeGrafter"/>
</dbReference>
<keyword evidence="8" id="KW-0830">Ubiquinone</keyword>
<dbReference type="PRINTS" id="PR01437">
    <property type="entry name" value="NUOXDRDTASE4"/>
</dbReference>
<dbReference type="InterPro" id="IPR001750">
    <property type="entry name" value="ND/Mrp_TM"/>
</dbReference>
<evidence type="ECO:0000256" key="6">
    <source>
        <dbReference type="SAM" id="Phobius"/>
    </source>
</evidence>
<feature type="transmembrane region" description="Helical" evidence="6">
    <location>
        <begin position="81"/>
        <end position="107"/>
    </location>
</feature>
<keyword evidence="4 6" id="KW-1133">Transmembrane helix</keyword>
<proteinExistence type="inferred from homology"/>
<evidence type="ECO:0000256" key="3">
    <source>
        <dbReference type="ARBA" id="ARBA00022692"/>
    </source>
</evidence>
<dbReference type="GO" id="GO:0016020">
    <property type="term" value="C:membrane"/>
    <property type="evidence" value="ECO:0007669"/>
    <property type="project" value="UniProtKB-SubCell"/>
</dbReference>
<sequence length="339" mass="36246">TLFGSAFMLLGFIALYFKSEEVLGYRSFSMVELSNLGAAGAFTGTFAFLVFLGLFLGFAVKVPMWPLHTWLPDAHTAAPTIGSVILAAILLKLGTYAFIRIAIPILPQEALRWAPFIGILAVIGIIYGSLACLAQTDVKRLIAYSSVGHMGFVMLGIATMTDIGLNAAIIGMVAHGLITGLLFFIAGSMAHRYHTRDMRRLGGNMLLMPKMGLLLGFAAMASLGLPALAGFWGEFMALLAAFNPAEAIGQTPLFRVLMVIGAVGTVLTAGYMLYMLRNVNFGEPAEEWSGTEFHDVDRSEWLAWAPLVLGTIALGVFPKLVFGATNDAVVGLLQKAFGG</sequence>
<dbReference type="EMBL" id="UOEI01000245">
    <property type="protein sequence ID" value="VAV98880.1"/>
    <property type="molecule type" value="Genomic_DNA"/>
</dbReference>